<dbReference type="FunCoup" id="A0A146G9N0">
    <property type="interactions" value="401"/>
</dbReference>
<evidence type="ECO:0000256" key="12">
    <source>
        <dbReference type="ARBA" id="ARBA00033413"/>
    </source>
</evidence>
<keyword evidence="8" id="KW-0067">ATP-binding</keyword>
<dbReference type="InterPro" id="IPR035907">
    <property type="entry name" value="Hppk_sf"/>
</dbReference>
<evidence type="ECO:0000256" key="5">
    <source>
        <dbReference type="ARBA" id="ARBA00022679"/>
    </source>
</evidence>
<keyword evidence="5" id="KW-0808">Transferase</keyword>
<evidence type="ECO:0000313" key="15">
    <source>
        <dbReference type="Proteomes" id="UP000076023"/>
    </source>
</evidence>
<keyword evidence="15" id="KW-1185">Reference proteome</keyword>
<evidence type="ECO:0000256" key="4">
    <source>
        <dbReference type="ARBA" id="ARBA00016218"/>
    </source>
</evidence>
<dbReference type="RefSeq" id="WP_075079660.1">
    <property type="nucleotide sequence ID" value="NZ_BDCO01000002.1"/>
</dbReference>
<dbReference type="GO" id="GO:0016301">
    <property type="term" value="F:kinase activity"/>
    <property type="evidence" value="ECO:0007669"/>
    <property type="project" value="UniProtKB-KW"/>
</dbReference>
<dbReference type="AlphaFoldDB" id="A0A146G9N0"/>
<dbReference type="Proteomes" id="UP000076023">
    <property type="component" value="Unassembled WGS sequence"/>
</dbReference>
<dbReference type="InParanoid" id="A0A146G9N0"/>
<comment type="pathway">
    <text evidence="1">Cofactor biosynthesis; tetrahydrofolate biosynthesis; 2-amino-4-hydroxy-6-hydroxymethyl-7,8-dihydropteridine diphosphate from 7,8-dihydroneopterin triphosphate: step 4/4.</text>
</comment>
<dbReference type="GO" id="GO:0046656">
    <property type="term" value="P:folic acid biosynthetic process"/>
    <property type="evidence" value="ECO:0007669"/>
    <property type="project" value="UniProtKB-KW"/>
</dbReference>
<dbReference type="CDD" id="cd00483">
    <property type="entry name" value="HPPK"/>
    <property type="match status" value="1"/>
</dbReference>
<evidence type="ECO:0000313" key="14">
    <source>
        <dbReference type="EMBL" id="GAT33983.1"/>
    </source>
</evidence>
<protein>
    <recommendedName>
        <fullName evidence="4">2-amino-4-hydroxy-6-hydroxymethyldihydropteridine pyrophosphokinase</fullName>
        <ecNumber evidence="3">2.7.6.3</ecNumber>
    </recommendedName>
    <alternativeName>
        <fullName evidence="11">6-hydroxymethyl-7,8-dihydropterin pyrophosphokinase</fullName>
    </alternativeName>
    <alternativeName>
        <fullName evidence="12">7,8-dihydro-6-hydroxymethylpterin-pyrophosphokinase</fullName>
    </alternativeName>
</protein>
<dbReference type="UniPathway" id="UPA00077">
    <property type="reaction ID" value="UER00155"/>
</dbReference>
<reference evidence="15" key="1">
    <citation type="journal article" date="2017" name="Genome Announc.">
        <title>Draft Genome Sequence of Terrimicrobium sacchariphilum NM-5T, a Facultative Anaerobic Soil Bacterium of the Class Spartobacteria.</title>
        <authorList>
            <person name="Qiu Y.L."/>
            <person name="Tourlousse D.M."/>
            <person name="Matsuura N."/>
            <person name="Ohashi A."/>
            <person name="Sekiguchi Y."/>
        </authorList>
    </citation>
    <scope>NUCLEOTIDE SEQUENCE [LARGE SCALE GENOMIC DNA]</scope>
    <source>
        <strain evidence="15">NM-5</strain>
    </source>
</reference>
<sequence length="166" mass="18590">MRAGIALGSNIEPRLLYLQAARRELLNLHVGSDPVIGSRVYETAPVDCSAEAEPFLNAALEISTSLSPMELLTRLLEIETDLGRPNNHPRNSPRTIDLDLLYCDGMTLEDSRLILPHPRISERAFVLLPLADIRPRMLLPGQNRSIAQLLTDVDKTECRIYSESIY</sequence>
<keyword evidence="6" id="KW-0547">Nucleotide-binding</keyword>
<dbReference type="EC" id="2.7.6.3" evidence="3"/>
<dbReference type="GO" id="GO:0046654">
    <property type="term" value="P:tetrahydrofolate biosynthetic process"/>
    <property type="evidence" value="ECO:0007669"/>
    <property type="project" value="UniProtKB-UniPathway"/>
</dbReference>
<gene>
    <name evidence="14" type="ORF">TSACC_22405</name>
</gene>
<dbReference type="EMBL" id="BDCO01000002">
    <property type="protein sequence ID" value="GAT33983.1"/>
    <property type="molecule type" value="Genomic_DNA"/>
</dbReference>
<evidence type="ECO:0000259" key="13">
    <source>
        <dbReference type="Pfam" id="PF01288"/>
    </source>
</evidence>
<comment type="caution">
    <text evidence="14">The sequence shown here is derived from an EMBL/GenBank/DDBJ whole genome shotgun (WGS) entry which is preliminary data.</text>
</comment>
<keyword evidence="9" id="KW-0289">Folate biosynthesis</keyword>
<dbReference type="Gene3D" id="3.30.70.560">
    <property type="entry name" value="7,8-Dihydro-6-hydroxymethylpterin-pyrophosphokinase HPPK"/>
    <property type="match status" value="1"/>
</dbReference>
<dbReference type="SUPFAM" id="SSF55083">
    <property type="entry name" value="6-hydroxymethyl-7,8-dihydropterin pyrophosphokinase, HPPK"/>
    <property type="match status" value="1"/>
</dbReference>
<evidence type="ECO:0000256" key="8">
    <source>
        <dbReference type="ARBA" id="ARBA00022840"/>
    </source>
</evidence>
<dbReference type="Pfam" id="PF01288">
    <property type="entry name" value="HPPK"/>
    <property type="match status" value="1"/>
</dbReference>
<evidence type="ECO:0000256" key="11">
    <source>
        <dbReference type="ARBA" id="ARBA00029766"/>
    </source>
</evidence>
<dbReference type="PANTHER" id="PTHR43071:SF1">
    <property type="entry name" value="2-AMINO-4-HYDROXY-6-HYDROXYMETHYLDIHYDROPTERIDINE PYROPHOSPHOKINASE"/>
    <property type="match status" value="1"/>
</dbReference>
<feature type="domain" description="7,8-dihydro-6-hydroxymethylpterin-pyrophosphokinase" evidence="13">
    <location>
        <begin position="5"/>
        <end position="135"/>
    </location>
</feature>
<evidence type="ECO:0000256" key="10">
    <source>
        <dbReference type="ARBA" id="ARBA00029409"/>
    </source>
</evidence>
<dbReference type="InterPro" id="IPR000550">
    <property type="entry name" value="Hppk"/>
</dbReference>
<dbReference type="PANTHER" id="PTHR43071">
    <property type="entry name" value="2-AMINO-4-HYDROXY-6-HYDROXYMETHYLDIHYDROPTERIDINE PYROPHOSPHOKINASE"/>
    <property type="match status" value="1"/>
</dbReference>
<evidence type="ECO:0000256" key="6">
    <source>
        <dbReference type="ARBA" id="ARBA00022741"/>
    </source>
</evidence>
<evidence type="ECO:0000256" key="9">
    <source>
        <dbReference type="ARBA" id="ARBA00022909"/>
    </source>
</evidence>
<organism evidence="14 15">
    <name type="scientific">Terrimicrobium sacchariphilum</name>
    <dbReference type="NCBI Taxonomy" id="690879"/>
    <lineage>
        <taxon>Bacteria</taxon>
        <taxon>Pseudomonadati</taxon>
        <taxon>Verrucomicrobiota</taxon>
        <taxon>Terrimicrobiia</taxon>
        <taxon>Terrimicrobiales</taxon>
        <taxon>Terrimicrobiaceae</taxon>
        <taxon>Terrimicrobium</taxon>
    </lineage>
</organism>
<proteinExistence type="inferred from homology"/>
<evidence type="ECO:0000256" key="7">
    <source>
        <dbReference type="ARBA" id="ARBA00022777"/>
    </source>
</evidence>
<name>A0A146G9N0_TERSA</name>
<evidence type="ECO:0000256" key="3">
    <source>
        <dbReference type="ARBA" id="ARBA00013253"/>
    </source>
</evidence>
<dbReference type="GO" id="GO:0005524">
    <property type="term" value="F:ATP binding"/>
    <property type="evidence" value="ECO:0007669"/>
    <property type="project" value="UniProtKB-KW"/>
</dbReference>
<keyword evidence="7 14" id="KW-0418">Kinase</keyword>
<dbReference type="NCBIfam" id="TIGR01498">
    <property type="entry name" value="folK"/>
    <property type="match status" value="1"/>
</dbReference>
<comment type="function">
    <text evidence="10">Catalyzes the transfer of pyrophosphate from adenosine triphosphate (ATP) to 6-hydroxymethyl-7,8-dihydropterin, an enzymatic step in folate biosynthesis pathway.</text>
</comment>
<comment type="similarity">
    <text evidence="2">Belongs to the HPPK family.</text>
</comment>
<evidence type="ECO:0000256" key="2">
    <source>
        <dbReference type="ARBA" id="ARBA00005810"/>
    </source>
</evidence>
<dbReference type="GO" id="GO:0003848">
    <property type="term" value="F:2-amino-4-hydroxy-6-hydroxymethyldihydropteridine diphosphokinase activity"/>
    <property type="evidence" value="ECO:0007669"/>
    <property type="project" value="UniProtKB-EC"/>
</dbReference>
<evidence type="ECO:0000256" key="1">
    <source>
        <dbReference type="ARBA" id="ARBA00005051"/>
    </source>
</evidence>
<accession>A0A146G9N0</accession>
<dbReference type="STRING" id="690879.TSACC_22405"/>